<dbReference type="OrthoDB" id="3806873at2"/>
<dbReference type="InterPro" id="IPR002575">
    <property type="entry name" value="Aminoglycoside_PTrfase"/>
</dbReference>
<dbReference type="PANTHER" id="PTHR21310:SF40">
    <property type="entry name" value="AMINOGLYCOSIDE PHOSPHOTRANSFERASE DOMAIN-CONTAINING PROTEIN-RELATED"/>
    <property type="match status" value="1"/>
</dbReference>
<sequence>MSPANQSVGWAARVTRVFRATAETTPQDWAALSAWVARQGHALDASAARQFAGGKANLNYLVALDDRPAVFRRPPAGPIAEGANDMAREWRVLSRLNACFALAPRGLLYCDELDIVAAPFQFLEYREGVAIGGELPPGLPDDAPARITDTLIAAMTALHRVAPEAVGLGELGKPEGLLERQLTGWTRRAAAVWPDGLPGVVTDLISRLRRQTPEPAGVSLLHMDLKLDNMLVDRETLSPNAIIDWDMTTRGCPLFDLAILVSYWMEPGDPETVRAINQMPTTAVGFGSRQDVIEAYFAATGTAPRPLHWHVACARLRLAVAWMQLYRKWQSGDLVGADYPEFQNIAMAVLDWAATQFTEGEI</sequence>
<dbReference type="CDD" id="cd05154">
    <property type="entry name" value="ACAD10_11_N-like"/>
    <property type="match status" value="1"/>
</dbReference>
<dbReference type="AlphaFoldDB" id="A0A1X0J7Q1"/>
<reference evidence="2 3" key="1">
    <citation type="submission" date="2016-12" db="EMBL/GenBank/DDBJ databases">
        <title>The new phylogeny of genus Mycobacterium.</title>
        <authorList>
            <person name="Tortoli E."/>
            <person name="Trovato A."/>
            <person name="Cirillo D.M."/>
        </authorList>
    </citation>
    <scope>NUCLEOTIDE SEQUENCE [LARGE SCALE GENOMIC DNA]</scope>
    <source>
        <strain evidence="2 3">CCUG 66554</strain>
    </source>
</reference>
<dbReference type="RefSeq" id="WP_083015369.1">
    <property type="nucleotide sequence ID" value="NZ_MVII01000011.1"/>
</dbReference>
<dbReference type="STRING" id="1578165.BKG68_17460"/>
<feature type="domain" description="Aminoglycoside phosphotransferase" evidence="1">
    <location>
        <begin position="48"/>
        <end position="278"/>
    </location>
</feature>
<name>A0A1X0J7Q1_9MYCO</name>
<evidence type="ECO:0000259" key="1">
    <source>
        <dbReference type="Pfam" id="PF01636"/>
    </source>
</evidence>
<dbReference type="Pfam" id="PF01636">
    <property type="entry name" value="APH"/>
    <property type="match status" value="1"/>
</dbReference>
<dbReference type="InterPro" id="IPR041726">
    <property type="entry name" value="ACAD10_11_N"/>
</dbReference>
<evidence type="ECO:0000313" key="2">
    <source>
        <dbReference type="EMBL" id="ORB58467.1"/>
    </source>
</evidence>
<keyword evidence="2" id="KW-0808">Transferase</keyword>
<dbReference type="EMBL" id="MVII01000011">
    <property type="protein sequence ID" value="ORB58467.1"/>
    <property type="molecule type" value="Genomic_DNA"/>
</dbReference>
<dbReference type="InterPro" id="IPR051678">
    <property type="entry name" value="AGP_Transferase"/>
</dbReference>
<protein>
    <submittedName>
        <fullName evidence="2">Aminoglycoside phosphotransferase</fullName>
    </submittedName>
</protein>
<dbReference type="PANTHER" id="PTHR21310">
    <property type="entry name" value="AMINOGLYCOSIDE PHOSPHOTRANSFERASE-RELATED-RELATED"/>
    <property type="match status" value="1"/>
</dbReference>
<dbReference type="Gene3D" id="3.90.1200.10">
    <property type="match status" value="1"/>
</dbReference>
<comment type="caution">
    <text evidence="2">The sequence shown here is derived from an EMBL/GenBank/DDBJ whole genome shotgun (WGS) entry which is preliminary data.</text>
</comment>
<dbReference type="Gene3D" id="3.30.200.20">
    <property type="entry name" value="Phosphorylase Kinase, domain 1"/>
    <property type="match status" value="1"/>
</dbReference>
<dbReference type="Proteomes" id="UP000192434">
    <property type="component" value="Unassembled WGS sequence"/>
</dbReference>
<organism evidence="2 3">
    <name type="scientific">Mycobacteroides saopaulense</name>
    <dbReference type="NCBI Taxonomy" id="1578165"/>
    <lineage>
        <taxon>Bacteria</taxon>
        <taxon>Bacillati</taxon>
        <taxon>Actinomycetota</taxon>
        <taxon>Actinomycetes</taxon>
        <taxon>Mycobacteriales</taxon>
        <taxon>Mycobacteriaceae</taxon>
        <taxon>Mycobacteroides</taxon>
    </lineage>
</organism>
<accession>A0A1X0J7Q1</accession>
<proteinExistence type="predicted"/>
<evidence type="ECO:0000313" key="3">
    <source>
        <dbReference type="Proteomes" id="UP000192434"/>
    </source>
</evidence>
<dbReference type="InterPro" id="IPR011009">
    <property type="entry name" value="Kinase-like_dom_sf"/>
</dbReference>
<dbReference type="SUPFAM" id="SSF56112">
    <property type="entry name" value="Protein kinase-like (PK-like)"/>
    <property type="match status" value="1"/>
</dbReference>
<dbReference type="GO" id="GO:0016740">
    <property type="term" value="F:transferase activity"/>
    <property type="evidence" value="ECO:0007669"/>
    <property type="project" value="UniProtKB-KW"/>
</dbReference>
<gene>
    <name evidence="2" type="ORF">BST43_10195</name>
</gene>